<reference evidence="8 9" key="1">
    <citation type="submission" date="2017-06" db="EMBL/GenBank/DDBJ databases">
        <authorList>
            <person name="Kim H.J."/>
            <person name="Triplett B.A."/>
        </authorList>
    </citation>
    <scope>NUCLEOTIDE SEQUENCE [LARGE SCALE GENOMIC DNA]</scope>
    <source>
        <strain evidence="8 9">DSM 44715</strain>
    </source>
</reference>
<dbReference type="Pfam" id="PF00291">
    <property type="entry name" value="PALP"/>
    <property type="match status" value="1"/>
</dbReference>
<dbReference type="GO" id="GO:0006565">
    <property type="term" value="P:L-serine catabolic process"/>
    <property type="evidence" value="ECO:0007669"/>
    <property type="project" value="TreeGrafter"/>
</dbReference>
<evidence type="ECO:0000256" key="1">
    <source>
        <dbReference type="ARBA" id="ARBA00001933"/>
    </source>
</evidence>
<dbReference type="InterPro" id="IPR001926">
    <property type="entry name" value="TrpB-like_PALP"/>
</dbReference>
<dbReference type="OrthoDB" id="9778118at2"/>
<dbReference type="GO" id="GO:0006567">
    <property type="term" value="P:L-threonine catabolic process"/>
    <property type="evidence" value="ECO:0007669"/>
    <property type="project" value="TreeGrafter"/>
</dbReference>
<dbReference type="GO" id="GO:0003941">
    <property type="term" value="F:L-serine ammonia-lyase activity"/>
    <property type="evidence" value="ECO:0007669"/>
    <property type="project" value="TreeGrafter"/>
</dbReference>
<evidence type="ECO:0000256" key="3">
    <source>
        <dbReference type="ARBA" id="ARBA00022898"/>
    </source>
</evidence>
<dbReference type="SUPFAM" id="SSF53686">
    <property type="entry name" value="Tryptophan synthase beta subunit-like PLP-dependent enzymes"/>
    <property type="match status" value="1"/>
</dbReference>
<protein>
    <recommendedName>
        <fullName evidence="5">Threonine synthase</fullName>
        <ecNumber evidence="5">4.2.3.1</ecNumber>
    </recommendedName>
</protein>
<dbReference type="Gene3D" id="3.40.50.1100">
    <property type="match status" value="2"/>
</dbReference>
<evidence type="ECO:0000256" key="2">
    <source>
        <dbReference type="ARBA" id="ARBA00005517"/>
    </source>
</evidence>
<evidence type="ECO:0000259" key="7">
    <source>
        <dbReference type="Pfam" id="PF00291"/>
    </source>
</evidence>
<dbReference type="EMBL" id="FZOR01000065">
    <property type="protein sequence ID" value="SNT61647.1"/>
    <property type="molecule type" value="Genomic_DNA"/>
</dbReference>
<dbReference type="NCBIfam" id="TIGR00260">
    <property type="entry name" value="thrC"/>
    <property type="match status" value="1"/>
</dbReference>
<evidence type="ECO:0000256" key="5">
    <source>
        <dbReference type="NCBIfam" id="TIGR00260"/>
    </source>
</evidence>
<dbReference type="InterPro" id="IPR050147">
    <property type="entry name" value="Ser/Thr_Dehydratase"/>
</dbReference>
<dbReference type="PANTHER" id="PTHR48078:SF6">
    <property type="entry name" value="L-THREONINE DEHYDRATASE CATABOLIC TDCB"/>
    <property type="match status" value="1"/>
</dbReference>
<dbReference type="InterPro" id="IPR036052">
    <property type="entry name" value="TrpB-like_PALP_sf"/>
</dbReference>
<dbReference type="Proteomes" id="UP000198318">
    <property type="component" value="Unassembled WGS sequence"/>
</dbReference>
<dbReference type="InterPro" id="IPR004450">
    <property type="entry name" value="Thr_synthase-like"/>
</dbReference>
<accession>A0A239P3D6</accession>
<evidence type="ECO:0000313" key="8">
    <source>
        <dbReference type="EMBL" id="SNT61647.1"/>
    </source>
</evidence>
<gene>
    <name evidence="8" type="ORF">SAMN05443665_106510</name>
</gene>
<keyword evidence="4" id="KW-0456">Lyase</keyword>
<dbReference type="EC" id="4.2.3.1" evidence="5"/>
<dbReference type="AlphaFoldDB" id="A0A239P3D6"/>
<dbReference type="CDD" id="cd01563">
    <property type="entry name" value="Thr-synth_1"/>
    <property type="match status" value="1"/>
</dbReference>
<dbReference type="PANTHER" id="PTHR48078">
    <property type="entry name" value="THREONINE DEHYDRATASE, MITOCHONDRIAL-RELATED"/>
    <property type="match status" value="1"/>
</dbReference>
<dbReference type="GO" id="GO:0009097">
    <property type="term" value="P:isoleucine biosynthetic process"/>
    <property type="evidence" value="ECO:0007669"/>
    <property type="project" value="TreeGrafter"/>
</dbReference>
<dbReference type="RefSeq" id="WP_089330925.1">
    <property type="nucleotide sequence ID" value="NZ_FZOR01000065.1"/>
</dbReference>
<evidence type="ECO:0000256" key="6">
    <source>
        <dbReference type="PIRSR" id="PIRSR604450-51"/>
    </source>
</evidence>
<proteinExistence type="inferred from homology"/>
<name>A0A239P3D6_9ACTN</name>
<keyword evidence="9" id="KW-1185">Reference proteome</keyword>
<organism evidence="8 9">
    <name type="scientific">Actinomadura meyerae</name>
    <dbReference type="NCBI Taxonomy" id="240840"/>
    <lineage>
        <taxon>Bacteria</taxon>
        <taxon>Bacillati</taxon>
        <taxon>Actinomycetota</taxon>
        <taxon>Actinomycetes</taxon>
        <taxon>Streptosporangiales</taxon>
        <taxon>Thermomonosporaceae</taxon>
        <taxon>Actinomadura</taxon>
    </lineage>
</organism>
<feature type="domain" description="Tryptophan synthase beta chain-like PALP" evidence="7">
    <location>
        <begin position="82"/>
        <end position="382"/>
    </location>
</feature>
<comment type="cofactor">
    <cofactor evidence="1 6">
        <name>pyridoxal 5'-phosphate</name>
        <dbReference type="ChEBI" id="CHEBI:597326"/>
    </cofactor>
</comment>
<comment type="similarity">
    <text evidence="2">Belongs to the threonine synthase family.</text>
</comment>
<keyword evidence="3 6" id="KW-0663">Pyridoxal phosphate</keyword>
<feature type="modified residue" description="N6-(pyridoxal phosphate)lysine" evidence="6">
    <location>
        <position position="115"/>
    </location>
</feature>
<evidence type="ECO:0000256" key="4">
    <source>
        <dbReference type="ARBA" id="ARBA00023239"/>
    </source>
</evidence>
<dbReference type="GO" id="GO:0004794">
    <property type="term" value="F:threonine deaminase activity"/>
    <property type="evidence" value="ECO:0007669"/>
    <property type="project" value="TreeGrafter"/>
</dbReference>
<dbReference type="GO" id="GO:0004795">
    <property type="term" value="F:threonine synthase activity"/>
    <property type="evidence" value="ECO:0007669"/>
    <property type="project" value="UniProtKB-UniRule"/>
</dbReference>
<sequence length="414" mass="43477">MALTPATDLGPATALVCRECGTTRDLGPFYACEECFGPLEIAYDFRGVSRESIESGPRSIWRYRGLLPVPANVADTPNTEPGLTRLVRADNLAESLGLQSLWVKDDSGNPTHSFKDRVVAVALAAARELGFKVLACPSTGNLANAVAAAAARAGIRSAVFVPSDLEAQKIITTAVYGGTFVTVDGNYDDVNRLASEIAGEQDDWAFVNVNVRPYYAEGSKTLGYEIAEQLGWRLPDQIVVPVASGSQLTKIDKAFQELIKLGLVEDRPYRVFGAQAAGCDPVAAAFKAGHDVVRPVKPDTIAKSLAIGNPADGPYVLDVARRTNGAVEDVTDAEVVEGIRLLARTEGIFGETAGGVTVATLRKLIDAGTLDPAAETVIINSGDGLKTLDAVAPVVAPSANIAPSLEAFRAAGLA</sequence>
<evidence type="ECO:0000313" key="9">
    <source>
        <dbReference type="Proteomes" id="UP000198318"/>
    </source>
</evidence>
<dbReference type="GO" id="GO:0009088">
    <property type="term" value="P:threonine biosynthetic process"/>
    <property type="evidence" value="ECO:0007669"/>
    <property type="project" value="UniProtKB-UniRule"/>
</dbReference>